<proteinExistence type="predicted"/>
<dbReference type="Proteomes" id="UP000887159">
    <property type="component" value="Unassembled WGS sequence"/>
</dbReference>
<accession>A0A8X7B7R3</accession>
<name>A0A8X7B7R3_TRICX</name>
<gene>
    <name evidence="1" type="ORF">TNCV_398891</name>
</gene>
<dbReference type="AlphaFoldDB" id="A0A8X7B7R3"/>
<comment type="caution">
    <text evidence="1">The sequence shown here is derived from an EMBL/GenBank/DDBJ whole genome shotgun (WGS) entry which is preliminary data.</text>
</comment>
<organism evidence="1 2">
    <name type="scientific">Trichonephila clavipes</name>
    <name type="common">Golden silk orbweaver</name>
    <name type="synonym">Nephila clavipes</name>
    <dbReference type="NCBI Taxonomy" id="2585209"/>
    <lineage>
        <taxon>Eukaryota</taxon>
        <taxon>Metazoa</taxon>
        <taxon>Ecdysozoa</taxon>
        <taxon>Arthropoda</taxon>
        <taxon>Chelicerata</taxon>
        <taxon>Arachnida</taxon>
        <taxon>Araneae</taxon>
        <taxon>Araneomorphae</taxon>
        <taxon>Entelegynae</taxon>
        <taxon>Araneoidea</taxon>
        <taxon>Nephilidae</taxon>
        <taxon>Trichonephila</taxon>
    </lineage>
</organism>
<reference evidence="1" key="1">
    <citation type="submission" date="2020-08" db="EMBL/GenBank/DDBJ databases">
        <title>Multicomponent nature underlies the extraordinary mechanical properties of spider dragline silk.</title>
        <authorList>
            <person name="Kono N."/>
            <person name="Nakamura H."/>
            <person name="Mori M."/>
            <person name="Yoshida Y."/>
            <person name="Ohtoshi R."/>
            <person name="Malay A.D."/>
            <person name="Moran D.A.P."/>
            <person name="Tomita M."/>
            <person name="Numata K."/>
            <person name="Arakawa K."/>
        </authorList>
    </citation>
    <scope>NUCLEOTIDE SEQUENCE</scope>
</reference>
<evidence type="ECO:0000313" key="2">
    <source>
        <dbReference type="Proteomes" id="UP000887159"/>
    </source>
</evidence>
<sequence length="88" mass="9914">MSIVFPAGCRSWFGSDLVHSNLRARLQPKSVDLHDTKYQQRPCLMIMRDVRDPSSACLALVLSTKLRIHGTFCIVRVQVSPSGEETVR</sequence>
<keyword evidence="2" id="KW-1185">Reference proteome</keyword>
<dbReference type="EMBL" id="BMAU01021360">
    <property type="protein sequence ID" value="GFY22353.1"/>
    <property type="molecule type" value="Genomic_DNA"/>
</dbReference>
<evidence type="ECO:0000313" key="1">
    <source>
        <dbReference type="EMBL" id="GFY22353.1"/>
    </source>
</evidence>
<protein>
    <submittedName>
        <fullName evidence="1">Uncharacterized protein</fullName>
    </submittedName>
</protein>